<evidence type="ECO:0000313" key="2">
    <source>
        <dbReference type="EMBL" id="BDI17872.1"/>
    </source>
</evidence>
<protein>
    <recommendedName>
        <fullName evidence="4">Uma2 family endonuclease</fullName>
    </recommendedName>
</protein>
<keyword evidence="3" id="KW-1185">Reference proteome</keyword>
<feature type="compositionally biased region" description="Low complexity" evidence="1">
    <location>
        <begin position="1"/>
        <end position="13"/>
    </location>
</feature>
<evidence type="ECO:0008006" key="4">
    <source>
        <dbReference type="Google" id="ProtNLM"/>
    </source>
</evidence>
<organism evidence="2 3">
    <name type="scientific">Nostoc cf. commune SO-36</name>
    <dbReference type="NCBI Taxonomy" id="449208"/>
    <lineage>
        <taxon>Bacteria</taxon>
        <taxon>Bacillati</taxon>
        <taxon>Cyanobacteriota</taxon>
        <taxon>Cyanophyceae</taxon>
        <taxon>Nostocales</taxon>
        <taxon>Nostocaceae</taxon>
        <taxon>Nostoc</taxon>
    </lineage>
</organism>
<sequence length="109" mass="12478">MTSVTNPPNALAPFPFPDHTQLPESNGTFVFAERAEGKNWQEHPQSLLLTDSITPILKQLNPEGEYCIGQDLGIYWRLTDPLEKARKHQIGFMSRMYHFCSMGKRDVLM</sequence>
<evidence type="ECO:0000256" key="1">
    <source>
        <dbReference type="SAM" id="MobiDB-lite"/>
    </source>
</evidence>
<evidence type="ECO:0000313" key="3">
    <source>
        <dbReference type="Proteomes" id="UP001055453"/>
    </source>
</evidence>
<reference evidence="2" key="1">
    <citation type="submission" date="2022-04" db="EMBL/GenBank/DDBJ databases">
        <title>Complete genome sequence of a cyanobacterium, Nostoc sp. SO-36, isolated in Antarctica.</title>
        <authorList>
            <person name="Kanesaki Y."/>
            <person name="Effendi D."/>
            <person name="Sakamoto T."/>
            <person name="Ohtani S."/>
            <person name="Awai K."/>
        </authorList>
    </citation>
    <scope>NUCLEOTIDE SEQUENCE</scope>
    <source>
        <strain evidence="2">SO-36</strain>
    </source>
</reference>
<feature type="region of interest" description="Disordered" evidence="1">
    <location>
        <begin position="1"/>
        <end position="22"/>
    </location>
</feature>
<gene>
    <name evidence="2" type="ORF">ANSO36C_36740</name>
</gene>
<name>A0ABN6Q907_NOSCO</name>
<dbReference type="EMBL" id="AP025732">
    <property type="protein sequence ID" value="BDI17872.1"/>
    <property type="molecule type" value="Genomic_DNA"/>
</dbReference>
<accession>A0ABN6Q907</accession>
<dbReference type="Proteomes" id="UP001055453">
    <property type="component" value="Chromosome"/>
</dbReference>
<proteinExistence type="predicted"/>